<evidence type="ECO:0000313" key="2">
    <source>
        <dbReference type="EMBL" id="PJR03289.1"/>
    </source>
</evidence>
<dbReference type="Proteomes" id="UP000231960">
    <property type="component" value="Unassembled WGS sequence"/>
</dbReference>
<dbReference type="RefSeq" id="WP_100676857.1">
    <property type="nucleotide sequence ID" value="NZ_JAJUJS010000011.1"/>
</dbReference>
<dbReference type="AlphaFoldDB" id="A0A2M9R354"/>
<keyword evidence="3" id="KW-1185">Reference proteome</keyword>
<dbReference type="Pfam" id="PF11276">
    <property type="entry name" value="DUF3078"/>
    <property type="match status" value="1"/>
</dbReference>
<sequence length="303" mass="34860">MKKVFVLCSALLVSGMAFAQEPEKNETQKTAETIYKSTEEAQKAEERPNGWLKQGNVSLLGSQSSFSQWQAGGSNNLSLNFGFNYDINYKKDDWTWDNKLMASYGINRIKGESQQKTDDRLEINSILGKKATENWYYSLFLNFKTQFDTGMDPDNPEERISHFFSPAYLQVGPGMLWKKNDNLKVNIAPATSRFIFVHDHFTEFGESFGVEQGKTMRYEFGMAINAYYKFDVMENFSVENILNLYSNYLEDPQNVDIDYQLNAVLKVNKYISTNLTFQAIYDDNAYKGFQTRHTLGVGFNMAF</sequence>
<evidence type="ECO:0008006" key="4">
    <source>
        <dbReference type="Google" id="ProtNLM"/>
    </source>
</evidence>
<name>A0A2M9R354_9FLAO</name>
<proteinExistence type="predicted"/>
<protein>
    <recommendedName>
        <fullName evidence="4">DUF3078 domain-containing protein</fullName>
    </recommendedName>
</protein>
<reference evidence="2 3" key="1">
    <citation type="submission" date="2017-06" db="EMBL/GenBank/DDBJ databases">
        <title>Description of Avrilella dinanensis gen. nov. sp. nov.</title>
        <authorList>
            <person name="Leyer C."/>
            <person name="Sassi M."/>
            <person name="Minet J."/>
            <person name="Kayal S."/>
            <person name="Cattoir V."/>
        </authorList>
    </citation>
    <scope>NUCLEOTIDE SEQUENCE [LARGE SCALE GENOMIC DNA]</scope>
    <source>
        <strain evidence="2 3">UR159</strain>
    </source>
</reference>
<keyword evidence="1" id="KW-0732">Signal</keyword>
<feature type="signal peptide" evidence="1">
    <location>
        <begin position="1"/>
        <end position="19"/>
    </location>
</feature>
<accession>A0A2M9R354</accession>
<gene>
    <name evidence="2" type="ORF">CDL10_01330</name>
</gene>
<organism evidence="2 3">
    <name type="scientific">Avrilella dinanensis</name>
    <dbReference type="NCBI Taxonomy" id="2008672"/>
    <lineage>
        <taxon>Bacteria</taxon>
        <taxon>Pseudomonadati</taxon>
        <taxon>Bacteroidota</taxon>
        <taxon>Flavobacteriia</taxon>
        <taxon>Flavobacteriales</taxon>
        <taxon>Flavobacteriaceae</taxon>
        <taxon>Avrilella</taxon>
    </lineage>
</organism>
<dbReference type="OrthoDB" id="1495718at2"/>
<dbReference type="InterPro" id="IPR021428">
    <property type="entry name" value="DUF3078"/>
</dbReference>
<evidence type="ECO:0000256" key="1">
    <source>
        <dbReference type="SAM" id="SignalP"/>
    </source>
</evidence>
<dbReference type="EMBL" id="NIPO01000001">
    <property type="protein sequence ID" value="PJR03289.1"/>
    <property type="molecule type" value="Genomic_DNA"/>
</dbReference>
<evidence type="ECO:0000313" key="3">
    <source>
        <dbReference type="Proteomes" id="UP000231960"/>
    </source>
</evidence>
<feature type="chain" id="PRO_5014728430" description="DUF3078 domain-containing protein" evidence="1">
    <location>
        <begin position="20"/>
        <end position="303"/>
    </location>
</feature>
<comment type="caution">
    <text evidence="2">The sequence shown here is derived from an EMBL/GenBank/DDBJ whole genome shotgun (WGS) entry which is preliminary data.</text>
</comment>